<comment type="subcellular location">
    <subcellularLocation>
        <location evidence="1">Endomembrane system</location>
        <topology evidence="1">Multi-pass membrane protein</topology>
    </subcellularLocation>
    <subcellularLocation>
        <location evidence="6">Vacuole membrane</location>
        <topology evidence="6">Multi-pass membrane protein</topology>
    </subcellularLocation>
</comment>
<dbReference type="EMBL" id="CP141889">
    <property type="protein sequence ID" value="WRT69347.1"/>
    <property type="molecule type" value="Genomic_DNA"/>
</dbReference>
<keyword evidence="6" id="KW-0926">Vacuole</keyword>
<evidence type="ECO:0000256" key="1">
    <source>
        <dbReference type="ARBA" id="ARBA00004127"/>
    </source>
</evidence>
<keyword evidence="5 6" id="KW-0472">Membrane</keyword>
<evidence type="ECO:0000256" key="2">
    <source>
        <dbReference type="ARBA" id="ARBA00022448"/>
    </source>
</evidence>
<dbReference type="InterPro" id="IPR050495">
    <property type="entry name" value="ATG22/LtaA_families"/>
</dbReference>
<dbReference type="RefSeq" id="XP_062794086.1">
    <property type="nucleotide sequence ID" value="XM_062938035.1"/>
</dbReference>
<organism evidence="7 8">
    <name type="scientific">Kwoniella shivajii</name>
    <dbReference type="NCBI Taxonomy" id="564305"/>
    <lineage>
        <taxon>Eukaryota</taxon>
        <taxon>Fungi</taxon>
        <taxon>Dikarya</taxon>
        <taxon>Basidiomycota</taxon>
        <taxon>Agaricomycotina</taxon>
        <taxon>Tremellomycetes</taxon>
        <taxon>Tremellales</taxon>
        <taxon>Cryptococcaceae</taxon>
        <taxon>Kwoniella</taxon>
    </lineage>
</organism>
<sequence length="334" mass="37526">METDPRSHKRSQPQAEDAGMQLTDEATLFASPLPIVGARKTTTRKEVWSWYLYYVGNSGLGPFNFAISAWQNLLYNAGWDPAYPRGTMPCGDGGTALYILGLIGYQGALTFWTAAFPGLARDLPEIKESEERLAKGQTDQKSHDQKDMLALLCAIPWLLFEQYRPGNQLPPHTSYITVGVKQIYHAFRLCLRLKQTFIYLAAYFFLGDCLNTVVIATLQNEVVSYDTKFLNYLLIDGIAAQALGIGIFWLVQKRYTIPTKTMLLFIFVCPWYAISQAMISEVVPRGKESRKECRKYLEDEAMRVYGMSSAEVLAVNNGYGMDGVRSVAVGEDKN</sequence>
<keyword evidence="4 6" id="KW-1133">Transmembrane helix</keyword>
<dbReference type="Pfam" id="PF11700">
    <property type="entry name" value="ATG22"/>
    <property type="match status" value="2"/>
</dbReference>
<feature type="transmembrane region" description="Helical" evidence="6">
    <location>
        <begin position="263"/>
        <end position="283"/>
    </location>
</feature>
<dbReference type="GeneID" id="87958461"/>
<proteinExistence type="inferred from homology"/>
<protein>
    <recommendedName>
        <fullName evidence="6">Autophagy-related protein</fullName>
    </recommendedName>
</protein>
<keyword evidence="6" id="KW-0029">Amino-acid transport</keyword>
<evidence type="ECO:0000256" key="3">
    <source>
        <dbReference type="ARBA" id="ARBA00022692"/>
    </source>
</evidence>
<dbReference type="InterPro" id="IPR024671">
    <property type="entry name" value="Atg22-like"/>
</dbReference>
<evidence type="ECO:0000256" key="6">
    <source>
        <dbReference type="RuleBase" id="RU363073"/>
    </source>
</evidence>
<evidence type="ECO:0000256" key="5">
    <source>
        <dbReference type="ARBA" id="ARBA00023136"/>
    </source>
</evidence>
<feature type="transmembrane region" description="Helical" evidence="6">
    <location>
        <begin position="197"/>
        <end position="218"/>
    </location>
</feature>
<evidence type="ECO:0000256" key="4">
    <source>
        <dbReference type="ARBA" id="ARBA00022989"/>
    </source>
</evidence>
<keyword evidence="6" id="KW-0072">Autophagy</keyword>
<dbReference type="Proteomes" id="UP001329825">
    <property type="component" value="Chromosome 9"/>
</dbReference>
<dbReference type="PANTHER" id="PTHR23519">
    <property type="entry name" value="AUTOPHAGY-RELATED PROTEIN 22"/>
    <property type="match status" value="1"/>
</dbReference>
<name>A0ABZ1D6W5_9TREE</name>
<evidence type="ECO:0000313" key="7">
    <source>
        <dbReference type="EMBL" id="WRT69347.1"/>
    </source>
</evidence>
<reference evidence="7 8" key="1">
    <citation type="submission" date="2024-01" db="EMBL/GenBank/DDBJ databases">
        <title>Comparative genomics of Cryptococcus and Kwoniella reveals pathogenesis evolution and contrasting modes of karyotype evolution via chromosome fusion or intercentromeric recombination.</title>
        <authorList>
            <person name="Coelho M.A."/>
            <person name="David-Palma M."/>
            <person name="Shea T."/>
            <person name="Bowers K."/>
            <person name="McGinley-Smith S."/>
            <person name="Mohammad A.W."/>
            <person name="Gnirke A."/>
            <person name="Yurkov A.M."/>
            <person name="Nowrousian M."/>
            <person name="Sun S."/>
            <person name="Cuomo C.A."/>
            <person name="Heitman J."/>
        </authorList>
    </citation>
    <scope>NUCLEOTIDE SEQUENCE [LARGE SCALE GENOMIC DNA]</scope>
    <source>
        <strain evidence="7">CBS 11374</strain>
    </source>
</reference>
<gene>
    <name evidence="7" type="ORF">IL334_006331</name>
</gene>
<comment type="caution">
    <text evidence="6">Lacks conserved residue(s) required for the propagation of feature annotation.</text>
</comment>
<comment type="similarity">
    <text evidence="6">Belongs to the ATG22 family.</text>
</comment>
<comment type="function">
    <text evidence="6">Vacuolar effluxer which mediate the efflux of amino acids resulting from autophagic degradation. The release of autophagic amino acids allows the maintenance of protein synthesis and viability during nitrogen starvation.</text>
</comment>
<keyword evidence="8" id="KW-1185">Reference proteome</keyword>
<evidence type="ECO:0000313" key="8">
    <source>
        <dbReference type="Proteomes" id="UP001329825"/>
    </source>
</evidence>
<accession>A0ABZ1D6W5</accession>
<dbReference type="PANTHER" id="PTHR23519:SF5">
    <property type="entry name" value="AUTOPHAGY-RELATED PROTEIN"/>
    <property type="match status" value="1"/>
</dbReference>
<feature type="transmembrane region" description="Helical" evidence="6">
    <location>
        <begin position="230"/>
        <end position="251"/>
    </location>
</feature>
<keyword evidence="2 6" id="KW-0813">Transport</keyword>
<keyword evidence="3 6" id="KW-0812">Transmembrane</keyword>